<evidence type="ECO:0000313" key="2">
    <source>
        <dbReference type="Proteomes" id="UP001054252"/>
    </source>
</evidence>
<dbReference type="AlphaFoldDB" id="A0AAV5JXT0"/>
<organism evidence="1 2">
    <name type="scientific">Rubroshorea leprosula</name>
    <dbReference type="NCBI Taxonomy" id="152421"/>
    <lineage>
        <taxon>Eukaryota</taxon>
        <taxon>Viridiplantae</taxon>
        <taxon>Streptophyta</taxon>
        <taxon>Embryophyta</taxon>
        <taxon>Tracheophyta</taxon>
        <taxon>Spermatophyta</taxon>
        <taxon>Magnoliopsida</taxon>
        <taxon>eudicotyledons</taxon>
        <taxon>Gunneridae</taxon>
        <taxon>Pentapetalae</taxon>
        <taxon>rosids</taxon>
        <taxon>malvids</taxon>
        <taxon>Malvales</taxon>
        <taxon>Dipterocarpaceae</taxon>
        <taxon>Rubroshorea</taxon>
    </lineage>
</organism>
<gene>
    <name evidence="1" type="ORF">SLEP1_g25872</name>
</gene>
<dbReference type="EMBL" id="BPVZ01000042">
    <property type="protein sequence ID" value="GKV15070.1"/>
    <property type="molecule type" value="Genomic_DNA"/>
</dbReference>
<reference evidence="1 2" key="1">
    <citation type="journal article" date="2021" name="Commun. Biol.">
        <title>The genome of Shorea leprosula (Dipterocarpaceae) highlights the ecological relevance of drought in aseasonal tropical rainforests.</title>
        <authorList>
            <person name="Ng K.K.S."/>
            <person name="Kobayashi M.J."/>
            <person name="Fawcett J.A."/>
            <person name="Hatakeyama M."/>
            <person name="Paape T."/>
            <person name="Ng C.H."/>
            <person name="Ang C.C."/>
            <person name="Tnah L.H."/>
            <person name="Lee C.T."/>
            <person name="Nishiyama T."/>
            <person name="Sese J."/>
            <person name="O'Brien M.J."/>
            <person name="Copetti D."/>
            <person name="Mohd Noor M.I."/>
            <person name="Ong R.C."/>
            <person name="Putra M."/>
            <person name="Sireger I.Z."/>
            <person name="Indrioko S."/>
            <person name="Kosugi Y."/>
            <person name="Izuno A."/>
            <person name="Isagi Y."/>
            <person name="Lee S.L."/>
            <person name="Shimizu K.K."/>
        </authorList>
    </citation>
    <scope>NUCLEOTIDE SEQUENCE [LARGE SCALE GENOMIC DNA]</scope>
    <source>
        <strain evidence="1">214</strain>
    </source>
</reference>
<evidence type="ECO:0000313" key="1">
    <source>
        <dbReference type="EMBL" id="GKV15070.1"/>
    </source>
</evidence>
<protein>
    <submittedName>
        <fullName evidence="1">Uncharacterized protein</fullName>
    </submittedName>
</protein>
<sequence length="146" mass="15268">MSTGVRGFDLKSPFILPEEDPSLEAAAELAEGSGTGSAAAGGESLSEAGAALRAAPPGLDKQIPILPLLNLPPVRVFSLPFLLYSVSSSVALRQQSVVTAAVLSHLLLYSSLHNLPGFFSNSDTTSFLTFENVFLVEGALFFKAKS</sequence>
<proteinExistence type="predicted"/>
<comment type="caution">
    <text evidence="1">The sequence shown here is derived from an EMBL/GenBank/DDBJ whole genome shotgun (WGS) entry which is preliminary data.</text>
</comment>
<dbReference type="Proteomes" id="UP001054252">
    <property type="component" value="Unassembled WGS sequence"/>
</dbReference>
<keyword evidence="2" id="KW-1185">Reference proteome</keyword>
<accession>A0AAV5JXT0</accession>
<name>A0AAV5JXT0_9ROSI</name>